<proteinExistence type="predicted"/>
<dbReference type="EMBL" id="JBHTGP010000007">
    <property type="protein sequence ID" value="MFD0685993.1"/>
    <property type="molecule type" value="Genomic_DNA"/>
</dbReference>
<dbReference type="Gene3D" id="3.10.129.10">
    <property type="entry name" value="Hotdog Thioesterase"/>
    <property type="match status" value="1"/>
</dbReference>
<keyword evidence="2" id="KW-1185">Reference proteome</keyword>
<accession>A0ABW2XKQ4</accession>
<dbReference type="RefSeq" id="WP_131755663.1">
    <property type="nucleotide sequence ID" value="NZ_CAACUY010000007.1"/>
</dbReference>
<dbReference type="SUPFAM" id="SSF54637">
    <property type="entry name" value="Thioesterase/thiol ester dehydrase-isomerase"/>
    <property type="match status" value="1"/>
</dbReference>
<dbReference type="InterPro" id="IPR029069">
    <property type="entry name" value="HotDog_dom_sf"/>
</dbReference>
<evidence type="ECO:0000313" key="1">
    <source>
        <dbReference type="EMBL" id="MFD0685993.1"/>
    </source>
</evidence>
<gene>
    <name evidence="1" type="ORF">ACFQZM_15930</name>
</gene>
<evidence type="ECO:0008006" key="3">
    <source>
        <dbReference type="Google" id="ProtNLM"/>
    </source>
</evidence>
<evidence type="ECO:0000313" key="2">
    <source>
        <dbReference type="Proteomes" id="UP001597063"/>
    </source>
</evidence>
<sequence>MTEMTFDDLPQSVGHITQGAPFALGEEELDAFAKATWLDKAYLDDIPEFPETLVEGFLLLSMLDAAAKLASPASSSTMWGLNYGLDRVRFIAPVHMGQRVLSTYEILAVEPKDNGYKVLRRCTFTVEGQDRPAMVADWWSLAFPRGTVERARERS</sequence>
<protein>
    <recommendedName>
        <fullName evidence="3">MaoC-like domain-containing protein</fullName>
    </recommendedName>
</protein>
<name>A0ABW2XKQ4_9ACTN</name>
<organism evidence="1 2">
    <name type="scientific">Actinomadura fibrosa</name>
    <dbReference type="NCBI Taxonomy" id="111802"/>
    <lineage>
        <taxon>Bacteria</taxon>
        <taxon>Bacillati</taxon>
        <taxon>Actinomycetota</taxon>
        <taxon>Actinomycetes</taxon>
        <taxon>Streptosporangiales</taxon>
        <taxon>Thermomonosporaceae</taxon>
        <taxon>Actinomadura</taxon>
    </lineage>
</organism>
<reference evidence="2" key="1">
    <citation type="journal article" date="2019" name="Int. J. Syst. Evol. Microbiol.">
        <title>The Global Catalogue of Microorganisms (GCM) 10K type strain sequencing project: providing services to taxonomists for standard genome sequencing and annotation.</title>
        <authorList>
            <consortium name="The Broad Institute Genomics Platform"/>
            <consortium name="The Broad Institute Genome Sequencing Center for Infectious Disease"/>
            <person name="Wu L."/>
            <person name="Ma J."/>
        </authorList>
    </citation>
    <scope>NUCLEOTIDE SEQUENCE [LARGE SCALE GENOMIC DNA]</scope>
    <source>
        <strain evidence="2">JCM 9371</strain>
    </source>
</reference>
<dbReference type="Proteomes" id="UP001597063">
    <property type="component" value="Unassembled WGS sequence"/>
</dbReference>
<comment type="caution">
    <text evidence="1">The sequence shown here is derived from an EMBL/GenBank/DDBJ whole genome shotgun (WGS) entry which is preliminary data.</text>
</comment>